<dbReference type="InterPro" id="IPR039600">
    <property type="entry name" value="TANGO6/Rtp1"/>
</dbReference>
<protein>
    <submittedName>
        <fullName evidence="4">Uncharacterized protein</fullName>
    </submittedName>
</protein>
<evidence type="ECO:0000259" key="2">
    <source>
        <dbReference type="Pfam" id="PF10363"/>
    </source>
</evidence>
<evidence type="ECO:0000313" key="5">
    <source>
        <dbReference type="Proteomes" id="UP001497623"/>
    </source>
</evidence>
<dbReference type="InterPro" id="IPR011989">
    <property type="entry name" value="ARM-like"/>
</dbReference>
<feature type="domain" description="TANGO6 HEAT repeat" evidence="3">
    <location>
        <begin position="6"/>
        <end position="136"/>
    </location>
</feature>
<comment type="caution">
    <text evidence="4">The sequence shown here is derived from an EMBL/GenBank/DDBJ whole genome shotgun (WGS) entry which is preliminary data.</text>
</comment>
<feature type="non-terminal residue" evidence="4">
    <location>
        <position position="581"/>
    </location>
</feature>
<dbReference type="GO" id="GO:0009306">
    <property type="term" value="P:protein secretion"/>
    <property type="evidence" value="ECO:0007669"/>
    <property type="project" value="TreeGrafter"/>
</dbReference>
<evidence type="ECO:0000256" key="1">
    <source>
        <dbReference type="ARBA" id="ARBA00005724"/>
    </source>
</evidence>
<proteinExistence type="inferred from homology"/>
<feature type="domain" description="RNA polymerase II assembly factor Rtp1 C-terminal" evidence="2">
    <location>
        <begin position="385"/>
        <end position="492"/>
    </location>
</feature>
<dbReference type="AlphaFoldDB" id="A0AAV2QQ69"/>
<evidence type="ECO:0000259" key="3">
    <source>
        <dbReference type="Pfam" id="PF23565"/>
    </source>
</evidence>
<reference evidence="4 5" key="1">
    <citation type="submission" date="2024-05" db="EMBL/GenBank/DDBJ databases">
        <authorList>
            <person name="Wallberg A."/>
        </authorList>
    </citation>
    <scope>NUCLEOTIDE SEQUENCE [LARGE SCALE GENOMIC DNA]</scope>
</reference>
<dbReference type="InterPro" id="IPR057407">
    <property type="entry name" value="HEAT_TANGO6"/>
</dbReference>
<dbReference type="InterPro" id="IPR016024">
    <property type="entry name" value="ARM-type_fold"/>
</dbReference>
<dbReference type="Proteomes" id="UP001497623">
    <property type="component" value="Unassembled WGS sequence"/>
</dbReference>
<dbReference type="PANTHER" id="PTHR20959:SF1">
    <property type="entry name" value="TRANSPORT AND GOLGI ORGANIZATION PROTEIN 6 HOMOLOG"/>
    <property type="match status" value="1"/>
</dbReference>
<dbReference type="Pfam" id="PF10363">
    <property type="entry name" value="RTP1_C1"/>
    <property type="match status" value="1"/>
</dbReference>
<dbReference type="Gene3D" id="1.25.10.10">
    <property type="entry name" value="Leucine-rich Repeat Variant"/>
    <property type="match status" value="1"/>
</dbReference>
<feature type="non-terminal residue" evidence="4">
    <location>
        <position position="1"/>
    </location>
</feature>
<dbReference type="SUPFAM" id="SSF48371">
    <property type="entry name" value="ARM repeat"/>
    <property type="match status" value="1"/>
</dbReference>
<name>A0AAV2QQ69_MEGNR</name>
<gene>
    <name evidence="4" type="ORF">MNOR_LOCUS15759</name>
</gene>
<accession>A0AAV2QQ69</accession>
<keyword evidence="5" id="KW-1185">Reference proteome</keyword>
<dbReference type="EMBL" id="CAXKWB010010013">
    <property type="protein sequence ID" value="CAL4096467.1"/>
    <property type="molecule type" value="Genomic_DNA"/>
</dbReference>
<dbReference type="PANTHER" id="PTHR20959">
    <property type="entry name" value="TRANSPORT AND GOLGI ORGANIZATION PROTEIN 6 FAMILY MEMBER"/>
    <property type="match status" value="1"/>
</dbReference>
<organism evidence="4 5">
    <name type="scientific">Meganyctiphanes norvegica</name>
    <name type="common">Northern krill</name>
    <name type="synonym">Thysanopoda norvegica</name>
    <dbReference type="NCBI Taxonomy" id="48144"/>
    <lineage>
        <taxon>Eukaryota</taxon>
        <taxon>Metazoa</taxon>
        <taxon>Ecdysozoa</taxon>
        <taxon>Arthropoda</taxon>
        <taxon>Crustacea</taxon>
        <taxon>Multicrustacea</taxon>
        <taxon>Malacostraca</taxon>
        <taxon>Eumalacostraca</taxon>
        <taxon>Eucarida</taxon>
        <taxon>Euphausiacea</taxon>
        <taxon>Euphausiidae</taxon>
        <taxon>Meganyctiphanes</taxon>
    </lineage>
</organism>
<evidence type="ECO:0000313" key="4">
    <source>
        <dbReference type="EMBL" id="CAL4096467.1"/>
    </source>
</evidence>
<comment type="similarity">
    <text evidence="1">Belongs to the Tango6 family.</text>
</comment>
<dbReference type="Pfam" id="PF23565">
    <property type="entry name" value="ARM_TANGO6"/>
    <property type="match status" value="1"/>
</dbReference>
<dbReference type="InterPro" id="IPR019451">
    <property type="entry name" value="Rtp1_C1"/>
</dbReference>
<sequence length="581" mass="65226">YVIGTNLTDCVSRIHSLFVEVMAPCEVLVKILDPIICPLFGVASVHTSHLRNMSKQLIVRYLSQGITEESIESLLFMCSLSSSPDSPPILKNLHLVLADDGGVRVIDGTEDNIKSLLDVDDNRISPIITILEDLKSSSIVLSFVSKLVTFIDFTVLNKITLPQNFLLTVEDECQKQFDSLRKVNLAVSLLGHITESDKLSNDLFDNLEMAVPILEKLLDIGCQQCENEVLADTQTSLILNLVMLVYFYVSHRKTEKKMSSQDWQGLKKLLPVLERLKKREEYDVALVYVDMLEKMVLTHGVVDTSSFDINSYQQLKRKVTEGSSVKKNENKKIYEKKIEIISENSDLKKQKSNVNRVENVQESNDYIQTSKMEADKIEEKINPYYEALQDLSSPFLPVRGGALLALSKLIDNRNTTTLQNSEKLLSIFQHNIKDEDSYIYLMAVQGLSSLCDAFPDKVIELLTLEFSNGDRKVEDRTKIGESLTRSAQQLGPLLPAHKDKFINAYLSGVRDEDSLIRAASLSGLGEVCKFLKFSLGPLVQEILVMLHGIVGHDPQAEVRRAAVLLVTLLFQGLGKNTFQVI</sequence>